<accession>A0AAN7H0C4</accession>
<dbReference type="EMBL" id="MU865297">
    <property type="protein sequence ID" value="KAK4230701.1"/>
    <property type="molecule type" value="Genomic_DNA"/>
</dbReference>
<feature type="region of interest" description="Disordered" evidence="1">
    <location>
        <begin position="291"/>
        <end position="310"/>
    </location>
</feature>
<organism evidence="2 3">
    <name type="scientific">Podospora fimiseda</name>
    <dbReference type="NCBI Taxonomy" id="252190"/>
    <lineage>
        <taxon>Eukaryota</taxon>
        <taxon>Fungi</taxon>
        <taxon>Dikarya</taxon>
        <taxon>Ascomycota</taxon>
        <taxon>Pezizomycotina</taxon>
        <taxon>Sordariomycetes</taxon>
        <taxon>Sordariomycetidae</taxon>
        <taxon>Sordariales</taxon>
        <taxon>Podosporaceae</taxon>
        <taxon>Podospora</taxon>
    </lineage>
</organism>
<evidence type="ECO:0000313" key="3">
    <source>
        <dbReference type="Proteomes" id="UP001301958"/>
    </source>
</evidence>
<dbReference type="Proteomes" id="UP001301958">
    <property type="component" value="Unassembled WGS sequence"/>
</dbReference>
<dbReference type="AlphaFoldDB" id="A0AAN7H0C4"/>
<comment type="caution">
    <text evidence="2">The sequence shown here is derived from an EMBL/GenBank/DDBJ whole genome shotgun (WGS) entry which is preliminary data.</text>
</comment>
<reference evidence="2" key="1">
    <citation type="journal article" date="2023" name="Mol. Phylogenet. Evol.">
        <title>Genome-scale phylogeny and comparative genomics of the fungal order Sordariales.</title>
        <authorList>
            <person name="Hensen N."/>
            <person name="Bonometti L."/>
            <person name="Westerberg I."/>
            <person name="Brannstrom I.O."/>
            <person name="Guillou S."/>
            <person name="Cros-Aarteil S."/>
            <person name="Calhoun S."/>
            <person name="Haridas S."/>
            <person name="Kuo A."/>
            <person name="Mondo S."/>
            <person name="Pangilinan J."/>
            <person name="Riley R."/>
            <person name="LaButti K."/>
            <person name="Andreopoulos B."/>
            <person name="Lipzen A."/>
            <person name="Chen C."/>
            <person name="Yan M."/>
            <person name="Daum C."/>
            <person name="Ng V."/>
            <person name="Clum A."/>
            <person name="Steindorff A."/>
            <person name="Ohm R.A."/>
            <person name="Martin F."/>
            <person name="Silar P."/>
            <person name="Natvig D.O."/>
            <person name="Lalanne C."/>
            <person name="Gautier V."/>
            <person name="Ament-Velasquez S.L."/>
            <person name="Kruys A."/>
            <person name="Hutchinson M.I."/>
            <person name="Powell A.J."/>
            <person name="Barry K."/>
            <person name="Miller A.N."/>
            <person name="Grigoriev I.V."/>
            <person name="Debuchy R."/>
            <person name="Gladieux P."/>
            <person name="Hiltunen Thoren M."/>
            <person name="Johannesson H."/>
        </authorList>
    </citation>
    <scope>NUCLEOTIDE SEQUENCE</scope>
    <source>
        <strain evidence="2">CBS 990.96</strain>
    </source>
</reference>
<proteinExistence type="predicted"/>
<protein>
    <submittedName>
        <fullName evidence="2">Uncharacterized protein</fullName>
    </submittedName>
</protein>
<sequence>MAIQRSSSGPAWMAKFGRYDYERFDNITSTPLLVTKKTIGSVEVECMFAFSKSLWGVIGENENPAGIVYLDLNFRQPPDCKLQSATVTVELEKDSKDFSGPGHGIVAAPVQFTDHYGPKHLSGQKTFVDTRRTKKMTPEIQLLGQVGVGGVGLNKETFVQTFSRWEFKGHISSTAGNTTYNRLRWSLVENPYEIQPTHCDKFHTAFALEHNAKRLYMTVKVKGKLLRLSSRAASVFKFGGKGHDAVTKVEWSGDYRHSVRLDEIAEGLPMAMEHENTKDIPVEVSDAWPASYHTAPTEPENTRSPAQESLMQPASLSTLDYSRVVSEPYSWRRTAGQRQRPHKSEHKEPLENFESVIGHLPSSTPETLGRASGLIVPPSIEIPRAQPTDRASDLDTSTTLVDADAHSPLAITQDLVASSKASSIEKQSAGKEEEIMGDFKQLWQLAGKMTILILAMITGAFGLPLERRFLGRLIGLLEKLKFEGEARTLPEMEGLSVARTLPSVGWRDEASDQRYKAEGNGKSMPQRADIRLRWATTVN</sequence>
<evidence type="ECO:0000256" key="1">
    <source>
        <dbReference type="SAM" id="MobiDB-lite"/>
    </source>
</evidence>
<evidence type="ECO:0000313" key="2">
    <source>
        <dbReference type="EMBL" id="KAK4230701.1"/>
    </source>
</evidence>
<reference evidence="2" key="2">
    <citation type="submission" date="2023-05" db="EMBL/GenBank/DDBJ databases">
        <authorList>
            <consortium name="Lawrence Berkeley National Laboratory"/>
            <person name="Steindorff A."/>
            <person name="Hensen N."/>
            <person name="Bonometti L."/>
            <person name="Westerberg I."/>
            <person name="Brannstrom I.O."/>
            <person name="Guillou S."/>
            <person name="Cros-Aarteil S."/>
            <person name="Calhoun S."/>
            <person name="Haridas S."/>
            <person name="Kuo A."/>
            <person name="Mondo S."/>
            <person name="Pangilinan J."/>
            <person name="Riley R."/>
            <person name="Labutti K."/>
            <person name="Andreopoulos B."/>
            <person name="Lipzen A."/>
            <person name="Chen C."/>
            <person name="Yanf M."/>
            <person name="Daum C."/>
            <person name="Ng V."/>
            <person name="Clum A."/>
            <person name="Ohm R."/>
            <person name="Martin F."/>
            <person name="Silar P."/>
            <person name="Natvig D."/>
            <person name="Lalanne C."/>
            <person name="Gautier V."/>
            <person name="Ament-Velasquez S.L."/>
            <person name="Kruys A."/>
            <person name="Hutchinson M.I."/>
            <person name="Powell A.J."/>
            <person name="Barry K."/>
            <person name="Miller A.N."/>
            <person name="Grigoriev I.V."/>
            <person name="Debuchy R."/>
            <person name="Gladieux P."/>
            <person name="Thoren M.H."/>
            <person name="Johannesson H."/>
        </authorList>
    </citation>
    <scope>NUCLEOTIDE SEQUENCE</scope>
    <source>
        <strain evidence="2">CBS 990.96</strain>
    </source>
</reference>
<keyword evidence="3" id="KW-1185">Reference proteome</keyword>
<name>A0AAN7H0C4_9PEZI</name>
<gene>
    <name evidence="2" type="ORF">QBC38DRAFT_440742</name>
</gene>